<dbReference type="AlphaFoldDB" id="A0A4Z0C765"/>
<sequence length="1066" mass="119015">MPANPVVLAKLSRPRLHDELARTRLHAVLDEAAARPAVWIAAQPGAGKTALAAGWLASRKRGGIWYQVDPGDDDPASFIYHLHTAALAARKDAEPLPLLRPEYLADLPGFARRFFRELFSRLGPQGTLVLDNFQEVPDGSLLHKLIVCMVEQVPPGVNVLVISRSEPPAGYATLIASQAISVVDPGELHFTLEETAALAQRRGISDPRLVQELHARSNGWAAGLTLLLARSARNGAVPDRGDTESLQHVFGYFAQRVFDELPALQQQNLMRLSFLPQMTAALAHGLTGSEDAVRLLEQLYRRHMFTDQRRRKGERAEAVYQFNELFRTFLQHRAEQAWADDERRSLSGRAGRLLEEAGWGEDALPLLARGGDWGCYARVVCARAEPAIGQGRRQTVKEWLEAMPAGELERSPWLGYWQGRSLLQSAPARSVEVLEEACERFQQAGDVAGQLACGAAVVNALWFTRLGWSEVAPWVERLEPLLHRHVAFPSAAIELTSYAALHAALSFCRLDHPAIPGLARRLLALVGDDTLDWTQRLTTATHLITFLHNSGEDDLVRQLMGKVDPVVESRPASALSRSFWYTFRAIHDMRNARYEESSERFQRAEDLAREEGLLQAEYAALQFRTYLDIVFRRFADAQARLARMELHPARSSPDAEMNYWLAQTLLAQARRDVTTAYGHAQRTLQAIERVGAAYFRATFRPLLASAFADGGDFVAARELLASSRNMVRGTYLEVMETQLLLEEAHIENACGDTRAALALVARALALAQTGSGLNAYAQRVLSRNRSLLELALAAGIETDYVRREIRMWRLSPPTEEIPGWPWPIRVRTLGSFEVLVNDAPVEFGRKVPKRPLAVLKAVVARGGSCPESVLIDAFWRDEAGDQAAKSLGVAVHRLRPLLGDSEVVVQQGGHVSLDRSRVWVDAWTFERSLERARERRDLEATAAALALYRGAFLAEEEGESWPLAMRERLRSKFIQAVDWAGAHLETQGRTLEAIDCYWRGLEADNVVEPFYQGLMRCYHRLDRMPEAVSAYRKLKQILSVTLSLQPSTATEKLYLSLRLDLAERAG</sequence>
<dbReference type="EMBL" id="SMLM01000001">
    <property type="protein sequence ID" value="TFZ05939.1"/>
    <property type="molecule type" value="Genomic_DNA"/>
</dbReference>
<feature type="domain" description="Bacterial transcriptional activator" evidence="1">
    <location>
        <begin position="920"/>
        <end position="1058"/>
    </location>
</feature>
<dbReference type="InterPro" id="IPR051677">
    <property type="entry name" value="AfsR-DnrI-RedD_regulator"/>
</dbReference>
<dbReference type="OrthoDB" id="134985at2"/>
<dbReference type="PANTHER" id="PTHR35807">
    <property type="entry name" value="TRANSCRIPTIONAL REGULATOR REDD-RELATED"/>
    <property type="match status" value="1"/>
</dbReference>
<gene>
    <name evidence="2" type="ORF">EZ313_04610</name>
</gene>
<dbReference type="Pfam" id="PF03704">
    <property type="entry name" value="BTAD"/>
    <property type="match status" value="1"/>
</dbReference>
<dbReference type="InterPro" id="IPR059106">
    <property type="entry name" value="WHD_MalT"/>
</dbReference>
<dbReference type="Gene3D" id="1.10.10.10">
    <property type="entry name" value="Winged helix-like DNA-binding domain superfamily/Winged helix DNA-binding domain"/>
    <property type="match status" value="1"/>
</dbReference>
<dbReference type="SUPFAM" id="SSF48452">
    <property type="entry name" value="TPR-like"/>
    <property type="match status" value="1"/>
</dbReference>
<dbReference type="InterPro" id="IPR011990">
    <property type="entry name" value="TPR-like_helical_dom_sf"/>
</dbReference>
<evidence type="ECO:0000313" key="2">
    <source>
        <dbReference type="EMBL" id="TFZ05939.1"/>
    </source>
</evidence>
<dbReference type="Gene3D" id="1.25.40.10">
    <property type="entry name" value="Tetratricopeptide repeat domain"/>
    <property type="match status" value="1"/>
</dbReference>
<reference evidence="2 3" key="1">
    <citation type="submission" date="2019-03" db="EMBL/GenBank/DDBJ databases">
        <title>Ramlibacter henchirensis DSM 14656, whole genome shotgun sequence.</title>
        <authorList>
            <person name="Zhang X."/>
            <person name="Feng G."/>
            <person name="Zhu H."/>
        </authorList>
    </citation>
    <scope>NUCLEOTIDE SEQUENCE [LARGE SCALE GENOMIC DNA]</scope>
    <source>
        <strain evidence="2 3">DSM 14656</strain>
    </source>
</reference>
<dbReference type="Proteomes" id="UP000298180">
    <property type="component" value="Unassembled WGS sequence"/>
</dbReference>
<dbReference type="Pfam" id="PF25873">
    <property type="entry name" value="WHD_MalT"/>
    <property type="match status" value="1"/>
</dbReference>
<evidence type="ECO:0000313" key="3">
    <source>
        <dbReference type="Proteomes" id="UP000298180"/>
    </source>
</evidence>
<name>A0A4Z0C765_9BURK</name>
<organism evidence="2 3">
    <name type="scientific">Ramlibacter henchirensis</name>
    <dbReference type="NCBI Taxonomy" id="204072"/>
    <lineage>
        <taxon>Bacteria</taxon>
        <taxon>Pseudomonadati</taxon>
        <taxon>Pseudomonadota</taxon>
        <taxon>Betaproteobacteria</taxon>
        <taxon>Burkholderiales</taxon>
        <taxon>Comamonadaceae</taxon>
        <taxon>Ramlibacter</taxon>
    </lineage>
</organism>
<proteinExistence type="predicted"/>
<dbReference type="RefSeq" id="WP_135262024.1">
    <property type="nucleotide sequence ID" value="NZ_SMLM01000001.1"/>
</dbReference>
<protein>
    <recommendedName>
        <fullName evidence="1">Bacterial transcriptional activator domain-containing protein</fullName>
    </recommendedName>
</protein>
<dbReference type="InterPro" id="IPR036388">
    <property type="entry name" value="WH-like_DNA-bd_sf"/>
</dbReference>
<keyword evidence="3" id="KW-1185">Reference proteome</keyword>
<dbReference type="SMART" id="SM01043">
    <property type="entry name" value="BTAD"/>
    <property type="match status" value="1"/>
</dbReference>
<evidence type="ECO:0000259" key="1">
    <source>
        <dbReference type="SMART" id="SM01043"/>
    </source>
</evidence>
<comment type="caution">
    <text evidence="2">The sequence shown here is derived from an EMBL/GenBank/DDBJ whole genome shotgun (WGS) entry which is preliminary data.</text>
</comment>
<dbReference type="InterPro" id="IPR005158">
    <property type="entry name" value="BTAD"/>
</dbReference>
<accession>A0A4Z0C765</accession>